<accession>A0A942EAM9</accession>
<dbReference type="SFLD" id="SFLDG01065">
    <property type="entry name" value="anaerobic_coproporphyrinogen-I"/>
    <property type="match status" value="1"/>
</dbReference>
<evidence type="ECO:0000313" key="13">
    <source>
        <dbReference type="EMBL" id="MBS3850412.1"/>
    </source>
</evidence>
<dbReference type="SUPFAM" id="SSF102114">
    <property type="entry name" value="Radical SAM enzymes"/>
    <property type="match status" value="1"/>
</dbReference>
<protein>
    <recommendedName>
        <fullName evidence="3 10">Heme chaperone HemW</fullName>
    </recommendedName>
</protein>
<dbReference type="Pfam" id="PF04055">
    <property type="entry name" value="Radical_SAM"/>
    <property type="match status" value="1"/>
</dbReference>
<dbReference type="AlphaFoldDB" id="A0A942EAM9"/>
<dbReference type="InterPro" id="IPR013785">
    <property type="entry name" value="Aldolase_TIM"/>
</dbReference>
<dbReference type="InterPro" id="IPR004559">
    <property type="entry name" value="HemW-like"/>
</dbReference>
<feature type="domain" description="Radical SAM core" evidence="12">
    <location>
        <begin position="42"/>
        <end position="278"/>
    </location>
</feature>
<reference evidence="13" key="1">
    <citation type="submission" date="2021-04" db="EMBL/GenBank/DDBJ databases">
        <title>Devosia litorisediminis sp. nov., isolated from a sand dune.</title>
        <authorList>
            <person name="Park S."/>
            <person name="Yoon J.-H."/>
        </authorList>
    </citation>
    <scope>NUCLEOTIDE SEQUENCE</scope>
    <source>
        <strain evidence="13">BSSL-BM10</strain>
    </source>
</reference>
<keyword evidence="6 10" id="KW-0479">Metal-binding</keyword>
<dbReference type="Gene3D" id="3.20.20.70">
    <property type="entry name" value="Aldolase class I"/>
    <property type="match status" value="1"/>
</dbReference>
<proteinExistence type="inferred from homology"/>
<evidence type="ECO:0000313" key="14">
    <source>
        <dbReference type="Proteomes" id="UP000678281"/>
    </source>
</evidence>
<dbReference type="InterPro" id="IPR006638">
    <property type="entry name" value="Elp3/MiaA/NifB-like_rSAM"/>
</dbReference>
<comment type="similarity">
    <text evidence="2">Belongs to the anaerobic coproporphyrinogen-III oxidase family. HemW subfamily.</text>
</comment>
<keyword evidence="8 10" id="KW-0411">Iron-sulfur</keyword>
<gene>
    <name evidence="13" type="ORF">KD146_17060</name>
</gene>
<evidence type="ECO:0000256" key="6">
    <source>
        <dbReference type="ARBA" id="ARBA00022723"/>
    </source>
</evidence>
<feature type="region of interest" description="Disordered" evidence="11">
    <location>
        <begin position="1"/>
        <end position="25"/>
    </location>
</feature>
<keyword evidence="10" id="KW-0963">Cytoplasm</keyword>
<keyword evidence="9 10" id="KW-0143">Chaperone</keyword>
<dbReference type="PROSITE" id="PS51918">
    <property type="entry name" value="RADICAL_SAM"/>
    <property type="match status" value="1"/>
</dbReference>
<dbReference type="GO" id="GO:0004109">
    <property type="term" value="F:coproporphyrinogen oxidase activity"/>
    <property type="evidence" value="ECO:0007669"/>
    <property type="project" value="InterPro"/>
</dbReference>
<comment type="function">
    <text evidence="10">Probably acts as a heme chaperone, transferring heme to an unknown acceptor. Binds one molecule of heme per monomer, possibly covalently. Binds 1 [4Fe-4S] cluster. The cluster is coordinated with 3 cysteines and an exchangeable S-adenosyl-L-methionine.</text>
</comment>
<keyword evidence="4 10" id="KW-0349">Heme</keyword>
<evidence type="ECO:0000256" key="8">
    <source>
        <dbReference type="ARBA" id="ARBA00023014"/>
    </source>
</evidence>
<comment type="subcellular location">
    <subcellularLocation>
        <location evidence="10">Cytoplasm</location>
    </subcellularLocation>
</comment>
<dbReference type="GO" id="GO:0046872">
    <property type="term" value="F:metal ion binding"/>
    <property type="evidence" value="ECO:0007669"/>
    <property type="project" value="UniProtKB-UniRule"/>
</dbReference>
<comment type="cofactor">
    <cofactor evidence="1">
        <name>[4Fe-4S] cluster</name>
        <dbReference type="ChEBI" id="CHEBI:49883"/>
    </cofactor>
</comment>
<dbReference type="GO" id="GO:0005737">
    <property type="term" value="C:cytoplasm"/>
    <property type="evidence" value="ECO:0007669"/>
    <property type="project" value="UniProtKB-SubCell"/>
</dbReference>
<evidence type="ECO:0000256" key="11">
    <source>
        <dbReference type="SAM" id="MobiDB-lite"/>
    </source>
</evidence>
<evidence type="ECO:0000256" key="5">
    <source>
        <dbReference type="ARBA" id="ARBA00022691"/>
    </source>
</evidence>
<dbReference type="InterPro" id="IPR034505">
    <property type="entry name" value="Coproporphyrinogen-III_oxidase"/>
</dbReference>
<dbReference type="Pfam" id="PF06969">
    <property type="entry name" value="HemN_C"/>
    <property type="match status" value="1"/>
</dbReference>
<dbReference type="PANTHER" id="PTHR13932:SF5">
    <property type="entry name" value="RADICAL S-ADENOSYL METHIONINE DOMAIN-CONTAINING PROTEIN 1, MITOCHONDRIAL"/>
    <property type="match status" value="1"/>
</dbReference>
<name>A0A942EAM9_9HYPH</name>
<dbReference type="SFLD" id="SFLDF00288">
    <property type="entry name" value="HemN-like__clustered_with_nucl"/>
    <property type="match status" value="1"/>
</dbReference>
<dbReference type="Proteomes" id="UP000678281">
    <property type="component" value="Unassembled WGS sequence"/>
</dbReference>
<dbReference type="InterPro" id="IPR058240">
    <property type="entry name" value="rSAM_sf"/>
</dbReference>
<keyword evidence="14" id="KW-1185">Reference proteome</keyword>
<evidence type="ECO:0000256" key="2">
    <source>
        <dbReference type="ARBA" id="ARBA00006100"/>
    </source>
</evidence>
<dbReference type="PANTHER" id="PTHR13932">
    <property type="entry name" value="COPROPORPHYRINIGEN III OXIDASE"/>
    <property type="match status" value="1"/>
</dbReference>
<dbReference type="InterPro" id="IPR007197">
    <property type="entry name" value="rSAM"/>
</dbReference>
<dbReference type="SMART" id="SM00729">
    <property type="entry name" value="Elp3"/>
    <property type="match status" value="1"/>
</dbReference>
<evidence type="ECO:0000256" key="1">
    <source>
        <dbReference type="ARBA" id="ARBA00001966"/>
    </source>
</evidence>
<evidence type="ECO:0000256" key="10">
    <source>
        <dbReference type="RuleBase" id="RU364116"/>
    </source>
</evidence>
<dbReference type="EMBL" id="JAGXTP010000003">
    <property type="protein sequence ID" value="MBS3850412.1"/>
    <property type="molecule type" value="Genomic_DNA"/>
</dbReference>
<dbReference type="NCBIfam" id="TIGR00539">
    <property type="entry name" value="hemN_rel"/>
    <property type="match status" value="1"/>
</dbReference>
<dbReference type="SFLD" id="SFLDF00562">
    <property type="entry name" value="HemN-like__clustered_with_heat"/>
    <property type="match status" value="1"/>
</dbReference>
<sequence length="424" mass="46710">MATPSPLAKCPPKPNTHGPRASRGSAIVRAPSTSFSRPRLRNNPNDLFGVYVHWPFCASKCPYCDFNSHVHRGPFDEDGYVAAYEREIAHAAQLTPGRVVQSIFFGGGTPSLMSPSTTGRIIDAIASHWTVEPNAEITLEANPTSVEVDRFRGFRTAGVNRVSLGVQSLRPGPLAELGRRHSVEEAVAAVRIAQSVFERSSFDLIYARPRQTLDDWEDELKEALWMAQGHISLYQLTIEQGTRYFDLHAAGKLAMPDEDLSADFYEMTQELTAAAGLPAYEISNHARPGQESQHNLLYWRYGEYAGIGPGAHGRLMINNQRHATADEKMPFDWQKNVVANGHGMVVDDVLTWEEQGDEFLVMGLRLKEGISPARFTAISGRQINAAQIAALKGYGFVETLPNGNIRVTDRGWPVLDAVVADLAA</sequence>
<organism evidence="13 14">
    <name type="scientific">Devosia litorisediminis</name>
    <dbReference type="NCBI Taxonomy" id="2829817"/>
    <lineage>
        <taxon>Bacteria</taxon>
        <taxon>Pseudomonadati</taxon>
        <taxon>Pseudomonadota</taxon>
        <taxon>Alphaproteobacteria</taxon>
        <taxon>Hyphomicrobiales</taxon>
        <taxon>Devosiaceae</taxon>
        <taxon>Devosia</taxon>
    </lineage>
</organism>
<evidence type="ECO:0000256" key="7">
    <source>
        <dbReference type="ARBA" id="ARBA00023004"/>
    </source>
</evidence>
<evidence type="ECO:0000259" key="12">
    <source>
        <dbReference type="PROSITE" id="PS51918"/>
    </source>
</evidence>
<keyword evidence="10" id="KW-0004">4Fe-4S</keyword>
<keyword evidence="7 10" id="KW-0408">Iron</keyword>
<dbReference type="GO" id="GO:0006779">
    <property type="term" value="P:porphyrin-containing compound biosynthetic process"/>
    <property type="evidence" value="ECO:0007669"/>
    <property type="project" value="InterPro"/>
</dbReference>
<evidence type="ECO:0000256" key="9">
    <source>
        <dbReference type="ARBA" id="ARBA00023186"/>
    </source>
</evidence>
<dbReference type="GO" id="GO:0051539">
    <property type="term" value="F:4 iron, 4 sulfur cluster binding"/>
    <property type="evidence" value="ECO:0007669"/>
    <property type="project" value="UniProtKB-UniRule"/>
</dbReference>
<evidence type="ECO:0000256" key="4">
    <source>
        <dbReference type="ARBA" id="ARBA00022617"/>
    </source>
</evidence>
<keyword evidence="5 10" id="KW-0949">S-adenosyl-L-methionine</keyword>
<dbReference type="CDD" id="cd01335">
    <property type="entry name" value="Radical_SAM"/>
    <property type="match status" value="1"/>
</dbReference>
<dbReference type="InterPro" id="IPR010723">
    <property type="entry name" value="HemN_C"/>
</dbReference>
<evidence type="ECO:0000256" key="3">
    <source>
        <dbReference type="ARBA" id="ARBA00017228"/>
    </source>
</evidence>
<dbReference type="SFLD" id="SFLDS00029">
    <property type="entry name" value="Radical_SAM"/>
    <property type="match status" value="1"/>
</dbReference>
<comment type="caution">
    <text evidence="13">The sequence shown here is derived from an EMBL/GenBank/DDBJ whole genome shotgun (WGS) entry which is preliminary data.</text>
</comment>